<evidence type="ECO:0000313" key="1">
    <source>
        <dbReference type="EMBL" id="UMM30409.1"/>
    </source>
</evidence>
<sequence length="91" mass="10344">MEGIIWKFNTTTVTSSGLAFGQMLARTFDDTGQLLTQRNFNRVFSIEQCLSDLQFPFLLNPQKEDYGMCFSLIQKTQIHTPEPPPEARQAG</sequence>
<name>A0AAE9ES78_CAEBR</name>
<dbReference type="EMBL" id="CP092623">
    <property type="protein sequence ID" value="UMM30409.1"/>
    <property type="molecule type" value="Genomic_DNA"/>
</dbReference>
<proteinExistence type="predicted"/>
<organism evidence="1 2">
    <name type="scientific">Caenorhabditis briggsae</name>
    <dbReference type="NCBI Taxonomy" id="6238"/>
    <lineage>
        <taxon>Eukaryota</taxon>
        <taxon>Metazoa</taxon>
        <taxon>Ecdysozoa</taxon>
        <taxon>Nematoda</taxon>
        <taxon>Chromadorea</taxon>
        <taxon>Rhabditida</taxon>
        <taxon>Rhabditina</taxon>
        <taxon>Rhabditomorpha</taxon>
        <taxon>Rhabditoidea</taxon>
        <taxon>Rhabditidae</taxon>
        <taxon>Peloderinae</taxon>
        <taxon>Caenorhabditis</taxon>
    </lineage>
</organism>
<accession>A0AAE9ES78</accession>
<dbReference type="AlphaFoldDB" id="A0AAE9ES78"/>
<reference evidence="1 2" key="1">
    <citation type="submission" date="2022-04" db="EMBL/GenBank/DDBJ databases">
        <title>Chromosome-level reference genomes for two strains of Caenorhabditis briggsae: an improved platform for comparative genomics.</title>
        <authorList>
            <person name="Stevens L."/>
            <person name="Andersen E."/>
        </authorList>
    </citation>
    <scope>NUCLEOTIDE SEQUENCE [LARGE SCALE GENOMIC DNA]</scope>
    <source>
        <strain evidence="1">VX34</strain>
        <tissue evidence="1">Whole-organism</tissue>
    </source>
</reference>
<dbReference type="Proteomes" id="UP000829354">
    <property type="component" value="Chromosome IV"/>
</dbReference>
<gene>
    <name evidence="1" type="ORF">L5515_012305</name>
</gene>
<protein>
    <submittedName>
        <fullName evidence="1">Uncharacterized protein</fullName>
    </submittedName>
</protein>
<keyword evidence="2" id="KW-1185">Reference proteome</keyword>
<evidence type="ECO:0000313" key="2">
    <source>
        <dbReference type="Proteomes" id="UP000829354"/>
    </source>
</evidence>